<dbReference type="RefSeq" id="WP_042474665.1">
    <property type="nucleotide sequence ID" value="NZ_BAYX01000012.1"/>
</dbReference>
<organism evidence="1 2">
    <name type="scientific">Rhizobium rhizogenes NBRC 13257</name>
    <dbReference type="NCBI Taxonomy" id="1220581"/>
    <lineage>
        <taxon>Bacteria</taxon>
        <taxon>Pseudomonadati</taxon>
        <taxon>Pseudomonadota</taxon>
        <taxon>Alphaproteobacteria</taxon>
        <taxon>Hyphomicrobiales</taxon>
        <taxon>Rhizobiaceae</taxon>
        <taxon>Rhizobium/Agrobacterium group</taxon>
        <taxon>Rhizobium</taxon>
    </lineage>
</organism>
<dbReference type="EMBL" id="BAYX01000012">
    <property type="protein sequence ID" value="GAJ95487.1"/>
    <property type="molecule type" value="Genomic_DNA"/>
</dbReference>
<dbReference type="Proteomes" id="UP000026941">
    <property type="component" value="Unassembled WGS sequence"/>
</dbReference>
<accession>A0AA87U6C1</accession>
<dbReference type="Gene3D" id="3.40.630.40">
    <property type="entry name" value="Zn-dependent exopeptidases"/>
    <property type="match status" value="1"/>
</dbReference>
<protein>
    <submittedName>
        <fullName evidence="1">N-formylglutamate amidohydrolase</fullName>
    </submittedName>
</protein>
<gene>
    <name evidence="1" type="ORF">RRH01S_12_00440</name>
</gene>
<reference evidence="1 2" key="1">
    <citation type="submission" date="2014-05" db="EMBL/GenBank/DDBJ databases">
        <title>Whole genome shotgun sequence of Rhizobium rhizogenes NBRC 13257.</title>
        <authorList>
            <person name="Katano-Makiyama Y."/>
            <person name="Hosoyama A."/>
            <person name="Hashimoto M."/>
            <person name="Hosoyama Y."/>
            <person name="Noguchi M."/>
            <person name="Tsuchikane K."/>
            <person name="Kimura A."/>
            <person name="Ohji S."/>
            <person name="Ichikawa N."/>
            <person name="Yamazoe A."/>
            <person name="Fujita N."/>
        </authorList>
    </citation>
    <scope>NUCLEOTIDE SEQUENCE [LARGE SCALE GENOMIC DNA]</scope>
    <source>
        <strain evidence="1 2">NBRC 13257</strain>
    </source>
</reference>
<evidence type="ECO:0000313" key="2">
    <source>
        <dbReference type="Proteomes" id="UP000026941"/>
    </source>
</evidence>
<proteinExistence type="predicted"/>
<dbReference type="PIRSF" id="PIRSF029730">
    <property type="entry name" value="UCP029730"/>
    <property type="match status" value="1"/>
</dbReference>
<sequence length="275" mass="29466">MGKFSLLGAGDSAIAIENKAALGDIVVVCEHASRLIPRALGDLGLDTSALSSHIAWDPGALKVAGYLSTSLDAVLCYQRYSRLVYDCNRPPEAASAIVGKSEIYDVPGNQNISEADRQARIREIYLPFRDGLSEILSARKTEGRATILVTIHSFTPIYFGRRREVEIGVLHDSDSRLADAILAEAEGTDQNYVVMRNQPYGPADGVTHTLIEQGIANGIPNVMIEVRNDLLARADGQAAVAAYLATLIQRGVSEIQRGKLPAAPTSIDTPAGPQS</sequence>
<dbReference type="SUPFAM" id="SSF53187">
    <property type="entry name" value="Zn-dependent exopeptidases"/>
    <property type="match status" value="1"/>
</dbReference>
<dbReference type="Pfam" id="PF05013">
    <property type="entry name" value="FGase"/>
    <property type="match status" value="1"/>
</dbReference>
<name>A0AA87U6C1_RHIRH</name>
<comment type="caution">
    <text evidence="1">The sequence shown here is derived from an EMBL/GenBank/DDBJ whole genome shotgun (WGS) entry which is preliminary data.</text>
</comment>
<evidence type="ECO:0000313" key="1">
    <source>
        <dbReference type="EMBL" id="GAJ95487.1"/>
    </source>
</evidence>
<dbReference type="InterPro" id="IPR007709">
    <property type="entry name" value="N-FG_amidohydro"/>
</dbReference>
<dbReference type="AlphaFoldDB" id="A0AA87U6C1"/>
<dbReference type="InterPro" id="IPR011227">
    <property type="entry name" value="UCP029730"/>
</dbReference>